<dbReference type="Proteomes" id="UP000672657">
    <property type="component" value="Unassembled WGS sequence"/>
</dbReference>
<name>A0ABN7PZY3_9BURK</name>
<protein>
    <recommendedName>
        <fullName evidence="3">Lipoprotein</fullName>
    </recommendedName>
</protein>
<dbReference type="EMBL" id="CAJPVI010000023">
    <property type="protein sequence ID" value="CAG2150670.1"/>
    <property type="molecule type" value="Genomic_DNA"/>
</dbReference>
<sequence>MIQRMLLATLVASTLAGCGTPMALRETRTGGDASPAVRTDITGKPDLKAVGYGDTVAVSPGNMKAVFASTPLTYTLFEDSFTTTAELEKREKTLSVNRKDMPNLELLKAEMSKGMIRTNIYIKQDDPDPNKFDRTIRMIAINRGEKPFRGDLTIYDLMPPELQFVSASDATKLVSQKGVKAFLSVVPIVQYVTFAMDDYAKSDEKVPMTHAMLDQLHKYTMQRLVLEPGQAVGFEMKVKYIPPTAEELAELRETATPLQYRQR</sequence>
<evidence type="ECO:0008006" key="3">
    <source>
        <dbReference type="Google" id="ProtNLM"/>
    </source>
</evidence>
<reference evidence="1 2" key="1">
    <citation type="submission" date="2021-03" db="EMBL/GenBank/DDBJ databases">
        <authorList>
            <person name="Peeters C."/>
        </authorList>
    </citation>
    <scope>NUCLEOTIDE SEQUENCE [LARGE SCALE GENOMIC DNA]</scope>
    <source>
        <strain evidence="1 2">LMG 26411</strain>
    </source>
</reference>
<organism evidence="1 2">
    <name type="scientific">Cupriavidus numazuensis</name>
    <dbReference type="NCBI Taxonomy" id="221992"/>
    <lineage>
        <taxon>Bacteria</taxon>
        <taxon>Pseudomonadati</taxon>
        <taxon>Pseudomonadota</taxon>
        <taxon>Betaproteobacteria</taxon>
        <taxon>Burkholderiales</taxon>
        <taxon>Burkholderiaceae</taxon>
        <taxon>Cupriavidus</taxon>
    </lineage>
</organism>
<dbReference type="PROSITE" id="PS51257">
    <property type="entry name" value="PROKAR_LIPOPROTEIN"/>
    <property type="match status" value="1"/>
</dbReference>
<accession>A0ABN7PZY3</accession>
<gene>
    <name evidence="1" type="ORF">LMG26411_03780</name>
</gene>
<evidence type="ECO:0000313" key="2">
    <source>
        <dbReference type="Proteomes" id="UP000672657"/>
    </source>
</evidence>
<comment type="caution">
    <text evidence="1">The sequence shown here is derived from an EMBL/GenBank/DDBJ whole genome shotgun (WGS) entry which is preliminary data.</text>
</comment>
<keyword evidence="2" id="KW-1185">Reference proteome</keyword>
<evidence type="ECO:0000313" key="1">
    <source>
        <dbReference type="EMBL" id="CAG2150670.1"/>
    </source>
</evidence>
<dbReference type="RefSeq" id="WP_211954793.1">
    <property type="nucleotide sequence ID" value="NZ_CAJPVI010000023.1"/>
</dbReference>
<proteinExistence type="predicted"/>